<dbReference type="Proteomes" id="UP000179807">
    <property type="component" value="Unassembled WGS sequence"/>
</dbReference>
<dbReference type="PANTHER" id="PTHR18860">
    <property type="entry name" value="14-3-3 PROTEIN"/>
    <property type="match status" value="1"/>
</dbReference>
<dbReference type="CDD" id="cd08774">
    <property type="entry name" value="14-3-3"/>
    <property type="match status" value="1"/>
</dbReference>
<feature type="site" description="Interaction with phosphoserine on interacting protein" evidence="2">
    <location>
        <position position="58"/>
    </location>
</feature>
<gene>
    <name evidence="4" type="ORF">TRFO_37837</name>
</gene>
<feature type="domain" description="14-3-3" evidence="3">
    <location>
        <begin position="5"/>
        <end position="224"/>
    </location>
</feature>
<evidence type="ECO:0000256" key="2">
    <source>
        <dbReference type="PIRSR" id="PIRSR000868-1"/>
    </source>
</evidence>
<dbReference type="SUPFAM" id="SSF48445">
    <property type="entry name" value="14-3-3 protein"/>
    <property type="match status" value="1"/>
</dbReference>
<feature type="site" description="Interaction with phosphoserine on interacting protein" evidence="2">
    <location>
        <position position="121"/>
    </location>
</feature>
<organism evidence="4 5">
    <name type="scientific">Tritrichomonas foetus</name>
    <dbReference type="NCBI Taxonomy" id="1144522"/>
    <lineage>
        <taxon>Eukaryota</taxon>
        <taxon>Metamonada</taxon>
        <taxon>Parabasalia</taxon>
        <taxon>Tritrichomonadida</taxon>
        <taxon>Tritrichomonadidae</taxon>
        <taxon>Tritrichomonas</taxon>
    </lineage>
</organism>
<dbReference type="Gene3D" id="1.20.190.20">
    <property type="entry name" value="14-3-3 domain"/>
    <property type="match status" value="1"/>
</dbReference>
<comment type="similarity">
    <text evidence="1">Belongs to the 14-3-3 family.</text>
</comment>
<dbReference type="EMBL" id="MLAK01001205">
    <property type="protein sequence ID" value="OHS95997.1"/>
    <property type="molecule type" value="Genomic_DNA"/>
</dbReference>
<protein>
    <submittedName>
        <fullName evidence="4">14-3-3 protein</fullName>
    </submittedName>
</protein>
<dbReference type="Pfam" id="PF00244">
    <property type="entry name" value="14-3-3"/>
    <property type="match status" value="1"/>
</dbReference>
<comment type="caution">
    <text evidence="4">The sequence shown here is derived from an EMBL/GenBank/DDBJ whole genome shotgun (WGS) entry which is preliminary data.</text>
</comment>
<accession>A0A1J4JEX3</accession>
<dbReference type="SMART" id="SM00101">
    <property type="entry name" value="14_3_3"/>
    <property type="match status" value="1"/>
</dbReference>
<reference evidence="4" key="1">
    <citation type="submission" date="2016-10" db="EMBL/GenBank/DDBJ databases">
        <authorList>
            <person name="Benchimol M."/>
            <person name="Almeida L.G."/>
            <person name="Vasconcelos A.T."/>
            <person name="Perreira-Neves A."/>
            <person name="Rosa I.A."/>
            <person name="Tasca T."/>
            <person name="Bogo M.R."/>
            <person name="de Souza W."/>
        </authorList>
    </citation>
    <scope>NUCLEOTIDE SEQUENCE [LARGE SCALE GENOMIC DNA]</scope>
    <source>
        <strain evidence="4">K</strain>
    </source>
</reference>
<dbReference type="VEuPathDB" id="TrichDB:TRFO_37837"/>
<dbReference type="GeneID" id="94846372"/>
<dbReference type="PIRSF" id="PIRSF000868">
    <property type="entry name" value="14-3-3"/>
    <property type="match status" value="1"/>
</dbReference>
<name>A0A1J4JEX3_9EUKA</name>
<sequence>MDGMREVNVFMAKVAQECGKNEECVNFMKEVINQGRPLSYNERNLISAAYKGIVGPLRDSLRLLQEDNHDYDVASPIIEISELLSQKCDEVITLIRNTLLPSVTEPEVRIFYIKMIADYFRYKWEGTPDKSRPDVAQKCKAAYQEAMTLADTSLPTYHPLKLGLSLNFAVFIYEILNETSEAYELASKAYTEAGTGISQLSPESKEEAQHTMDLLNENIQLWQQ</sequence>
<dbReference type="InterPro" id="IPR000308">
    <property type="entry name" value="14-3-3"/>
</dbReference>
<dbReference type="AlphaFoldDB" id="A0A1J4JEX3"/>
<proteinExistence type="inferred from homology"/>
<dbReference type="RefSeq" id="XP_068349134.1">
    <property type="nucleotide sequence ID" value="XM_068511668.1"/>
</dbReference>
<dbReference type="OrthoDB" id="10260625at2759"/>
<evidence type="ECO:0000256" key="1">
    <source>
        <dbReference type="ARBA" id="ARBA00006141"/>
    </source>
</evidence>
<dbReference type="InterPro" id="IPR023410">
    <property type="entry name" value="14-3-3_domain"/>
</dbReference>
<evidence type="ECO:0000259" key="3">
    <source>
        <dbReference type="SMART" id="SM00101"/>
    </source>
</evidence>
<dbReference type="InterPro" id="IPR036815">
    <property type="entry name" value="14-3-3_dom_sf"/>
</dbReference>
<dbReference type="PRINTS" id="PR00305">
    <property type="entry name" value="1433ZETA"/>
</dbReference>
<evidence type="ECO:0000313" key="4">
    <source>
        <dbReference type="EMBL" id="OHS95997.1"/>
    </source>
</evidence>
<evidence type="ECO:0000313" key="5">
    <source>
        <dbReference type="Proteomes" id="UP000179807"/>
    </source>
</evidence>
<keyword evidence="5" id="KW-1185">Reference proteome</keyword>